<dbReference type="Proteomes" id="UP000034096">
    <property type="component" value="Unassembled WGS sequence"/>
</dbReference>
<gene>
    <name evidence="1" type="ORF">US75_C0047G0003</name>
</gene>
<proteinExistence type="predicted"/>
<name>A0A0G0LMQ3_9BACT</name>
<dbReference type="EMBL" id="LBUE01000047">
    <property type="protein sequence ID" value="KKQ53886.1"/>
    <property type="molecule type" value="Genomic_DNA"/>
</dbReference>
<comment type="caution">
    <text evidence="1">The sequence shown here is derived from an EMBL/GenBank/DDBJ whole genome shotgun (WGS) entry which is preliminary data.</text>
</comment>
<dbReference type="AlphaFoldDB" id="A0A0G0LMQ3"/>
<protein>
    <submittedName>
        <fullName evidence="1">Uncharacterized protein</fullName>
    </submittedName>
</protein>
<dbReference type="STRING" id="1618583.US75_C0047G0003"/>
<reference evidence="1 2" key="1">
    <citation type="journal article" date="2015" name="Nature">
        <title>rRNA introns, odd ribosomes, and small enigmatic genomes across a large radiation of phyla.</title>
        <authorList>
            <person name="Brown C.T."/>
            <person name="Hug L.A."/>
            <person name="Thomas B.C."/>
            <person name="Sharon I."/>
            <person name="Castelle C.J."/>
            <person name="Singh A."/>
            <person name="Wilkins M.J."/>
            <person name="Williams K.H."/>
            <person name="Banfield J.F."/>
        </authorList>
    </citation>
    <scope>NUCLEOTIDE SEQUENCE [LARGE SCALE GENOMIC DNA]</scope>
</reference>
<evidence type="ECO:0000313" key="2">
    <source>
        <dbReference type="Proteomes" id="UP000034096"/>
    </source>
</evidence>
<evidence type="ECO:0000313" key="1">
    <source>
        <dbReference type="EMBL" id="KKQ53886.1"/>
    </source>
</evidence>
<sequence>MGIENKPSLLVWVKQAAPSDVIPSLFPNSINIKALISRDRVPVKLVKRGALPSGPNKREGDTWKLSYIYTVPPVNVTSSGIKKEEFNYGGIPLLTQEDGSQIFGLAYHVTENQAKRIDGIIEKHKRTK</sequence>
<accession>A0A0G0LMQ3</accession>
<organism evidence="1 2">
    <name type="scientific">Candidatus Woesebacteria bacterium GW2011_GWC1_38_13</name>
    <dbReference type="NCBI Taxonomy" id="1618583"/>
    <lineage>
        <taxon>Bacteria</taxon>
        <taxon>Candidatus Woeseibacteriota</taxon>
    </lineage>
</organism>